<keyword evidence="9" id="KW-1133">Transmembrane helix</keyword>
<accession>A0A0B7KGX2</accession>
<evidence type="ECO:0000256" key="7">
    <source>
        <dbReference type="PIRSR" id="PIRSR602403-1"/>
    </source>
</evidence>
<keyword evidence="3 7" id="KW-0349">Heme</keyword>
<dbReference type="CDD" id="cd11040">
    <property type="entry name" value="CYP7_CYP8-like"/>
    <property type="match status" value="1"/>
</dbReference>
<protein>
    <recommendedName>
        <fullName evidence="11">Cytochrome P450</fullName>
    </recommendedName>
</protein>
<dbReference type="InterPro" id="IPR036396">
    <property type="entry name" value="Cyt_P450_sf"/>
</dbReference>
<feature type="transmembrane region" description="Helical" evidence="9">
    <location>
        <begin position="49"/>
        <end position="66"/>
    </location>
</feature>
<keyword evidence="9" id="KW-0812">Transmembrane</keyword>
<keyword evidence="6" id="KW-0503">Monooxygenase</keyword>
<comment type="similarity">
    <text evidence="2">Belongs to the cytochrome P450 family.</text>
</comment>
<evidence type="ECO:0000313" key="10">
    <source>
        <dbReference type="EMBL" id="CEO56364.1"/>
    </source>
</evidence>
<dbReference type="GO" id="GO:0016705">
    <property type="term" value="F:oxidoreductase activity, acting on paired donors, with incorporation or reduction of molecular oxygen"/>
    <property type="evidence" value="ECO:0007669"/>
    <property type="project" value="InterPro"/>
</dbReference>
<dbReference type="AlphaFoldDB" id="A0A0B7KGX2"/>
<proteinExistence type="inferred from homology"/>
<feature type="transmembrane region" description="Helical" evidence="9">
    <location>
        <begin position="15"/>
        <end position="37"/>
    </location>
</feature>
<evidence type="ECO:0000256" key="5">
    <source>
        <dbReference type="ARBA" id="ARBA00023004"/>
    </source>
</evidence>
<evidence type="ECO:0000256" key="1">
    <source>
        <dbReference type="ARBA" id="ARBA00001971"/>
    </source>
</evidence>
<sequence>MAAYLTPESLSYTNLFAIVLLPLLVTYAATAVGNWGYRNGDASREPPRVPYWIPVIGNTFGFAYNTEKFLASVISKFEKVPLRIFVGAEQMYYIPQGKPILELFKASRHLTTHSLNVMTLRDAFGVPIPDVKLYIGDKSGITAKPAAGFEGADPAHRFHFIEHRDLQTLLSGSSLNVMTNNFIRLYKKIIETDARFAKGDWVEIDNLYTWMRDDIAHAALESFCGEKFLELSPTFMEDFWAFDHVLPKLFKRLPRWLIPSCYEARDKAFASVLRFHNYTRENLSMTDEETLAKEWTPEFGSKLITARQKLLQTTGFSPEGAAALDLGLIWALNANAIPAALWMLLNILVDPDLKDRVITEISPAFEEGSLSLDLEKLCSGPLLNSIYCETLRLRVAAPVGRTSTIPDLKFGRWQLKEDVCMLSTSWYGGRDPDFWNTGRTLPDGSVEHPVDTFWAERFLRYPDDPASGPVRKQGASAMTSRDTGKRTADDDRKARAVTDGTQGYWYPYGGGLNMCPGRHFAKQELMVSVALVLRAYEIDIVDLESAAKVKPNMEYFPFGTIPPKGKIATRIRRRKL</sequence>
<feature type="region of interest" description="Disordered" evidence="8">
    <location>
        <begin position="464"/>
        <end position="493"/>
    </location>
</feature>
<keyword evidence="5 7" id="KW-0408">Iron</keyword>
<evidence type="ECO:0000256" key="3">
    <source>
        <dbReference type="ARBA" id="ARBA00022617"/>
    </source>
</evidence>
<organism evidence="10">
    <name type="scientific">Bionectria ochroleuca</name>
    <name type="common">Gliocladium roseum</name>
    <dbReference type="NCBI Taxonomy" id="29856"/>
    <lineage>
        <taxon>Eukaryota</taxon>
        <taxon>Fungi</taxon>
        <taxon>Dikarya</taxon>
        <taxon>Ascomycota</taxon>
        <taxon>Pezizomycotina</taxon>
        <taxon>Sordariomycetes</taxon>
        <taxon>Hypocreomycetidae</taxon>
        <taxon>Hypocreales</taxon>
        <taxon>Bionectriaceae</taxon>
        <taxon>Clonostachys</taxon>
    </lineage>
</organism>
<dbReference type="InterPro" id="IPR002403">
    <property type="entry name" value="Cyt_P450_E_grp-IV"/>
</dbReference>
<evidence type="ECO:0000256" key="6">
    <source>
        <dbReference type="ARBA" id="ARBA00023033"/>
    </source>
</evidence>
<evidence type="ECO:0000256" key="8">
    <source>
        <dbReference type="SAM" id="MobiDB-lite"/>
    </source>
</evidence>
<dbReference type="InterPro" id="IPR001128">
    <property type="entry name" value="Cyt_P450"/>
</dbReference>
<keyword evidence="9" id="KW-0472">Membrane</keyword>
<dbReference type="SUPFAM" id="SSF48264">
    <property type="entry name" value="Cytochrome P450"/>
    <property type="match status" value="1"/>
</dbReference>
<evidence type="ECO:0000256" key="2">
    <source>
        <dbReference type="ARBA" id="ARBA00010617"/>
    </source>
</evidence>
<dbReference type="GO" id="GO:0020037">
    <property type="term" value="F:heme binding"/>
    <property type="evidence" value="ECO:0007669"/>
    <property type="project" value="InterPro"/>
</dbReference>
<feature type="compositionally biased region" description="Basic and acidic residues" evidence="8">
    <location>
        <begin position="482"/>
        <end position="493"/>
    </location>
</feature>
<keyword evidence="4 7" id="KW-0479">Metal-binding</keyword>
<evidence type="ECO:0000256" key="9">
    <source>
        <dbReference type="SAM" id="Phobius"/>
    </source>
</evidence>
<dbReference type="Pfam" id="PF00067">
    <property type="entry name" value="p450"/>
    <property type="match status" value="2"/>
</dbReference>
<evidence type="ECO:0008006" key="11">
    <source>
        <dbReference type="Google" id="ProtNLM"/>
    </source>
</evidence>
<dbReference type="InterPro" id="IPR050529">
    <property type="entry name" value="CYP450_sterol_14alpha_dmase"/>
</dbReference>
<gene>
    <name evidence="10" type="ORF">BN869_000012422_1</name>
</gene>
<dbReference type="Gene3D" id="1.10.630.10">
    <property type="entry name" value="Cytochrome P450"/>
    <property type="match status" value="1"/>
</dbReference>
<name>A0A0B7KGX2_BIOOC</name>
<dbReference type="EMBL" id="CDPU01000065">
    <property type="protein sequence ID" value="CEO56364.1"/>
    <property type="molecule type" value="Genomic_DNA"/>
</dbReference>
<comment type="cofactor">
    <cofactor evidence="1 7">
        <name>heme</name>
        <dbReference type="ChEBI" id="CHEBI:30413"/>
    </cofactor>
</comment>
<reference evidence="10" key="1">
    <citation type="submission" date="2015-01" db="EMBL/GenBank/DDBJ databases">
        <authorList>
            <person name="Durling Mikael"/>
        </authorList>
    </citation>
    <scope>NUCLEOTIDE SEQUENCE</scope>
</reference>
<keyword evidence="6" id="KW-0560">Oxidoreductase</keyword>
<dbReference type="GO" id="GO:0008395">
    <property type="term" value="F:steroid hydroxylase activity"/>
    <property type="evidence" value="ECO:0007669"/>
    <property type="project" value="TreeGrafter"/>
</dbReference>
<feature type="binding site" description="axial binding residue" evidence="7">
    <location>
        <position position="515"/>
    </location>
    <ligand>
        <name>heme</name>
        <dbReference type="ChEBI" id="CHEBI:30413"/>
    </ligand>
    <ligandPart>
        <name>Fe</name>
        <dbReference type="ChEBI" id="CHEBI:18248"/>
    </ligandPart>
</feature>
<dbReference type="GO" id="GO:0005506">
    <property type="term" value="F:iron ion binding"/>
    <property type="evidence" value="ECO:0007669"/>
    <property type="project" value="InterPro"/>
</dbReference>
<dbReference type="PRINTS" id="PR00465">
    <property type="entry name" value="EP450IV"/>
</dbReference>
<dbReference type="PANTHER" id="PTHR24304">
    <property type="entry name" value="CYTOCHROME P450 FAMILY 7"/>
    <property type="match status" value="1"/>
</dbReference>
<dbReference type="PANTHER" id="PTHR24304:SF2">
    <property type="entry name" value="24-HYDROXYCHOLESTEROL 7-ALPHA-HYDROXYLASE"/>
    <property type="match status" value="1"/>
</dbReference>
<evidence type="ECO:0000256" key="4">
    <source>
        <dbReference type="ARBA" id="ARBA00022723"/>
    </source>
</evidence>